<feature type="transmembrane region" description="Helical" evidence="1">
    <location>
        <begin position="355"/>
        <end position="382"/>
    </location>
</feature>
<feature type="transmembrane region" description="Helical" evidence="1">
    <location>
        <begin position="113"/>
        <end position="137"/>
    </location>
</feature>
<dbReference type="AlphaFoldDB" id="A0A2I9DWV9"/>
<keyword evidence="1" id="KW-1133">Transmembrane helix</keyword>
<organism evidence="2 3">
    <name type="scientific">Deinococcus aerius</name>
    <dbReference type="NCBI Taxonomy" id="200253"/>
    <lineage>
        <taxon>Bacteria</taxon>
        <taxon>Thermotogati</taxon>
        <taxon>Deinococcota</taxon>
        <taxon>Deinococci</taxon>
        <taxon>Deinococcales</taxon>
        <taxon>Deinococcaceae</taxon>
        <taxon>Deinococcus</taxon>
    </lineage>
</organism>
<feature type="transmembrane region" description="Helical" evidence="1">
    <location>
        <begin position="229"/>
        <end position="252"/>
    </location>
</feature>
<gene>
    <name evidence="2" type="ORF">DAERI_150065</name>
</gene>
<dbReference type="GO" id="GO:0022857">
    <property type="term" value="F:transmembrane transporter activity"/>
    <property type="evidence" value="ECO:0007669"/>
    <property type="project" value="InterPro"/>
</dbReference>
<feature type="transmembrane region" description="Helical" evidence="1">
    <location>
        <begin position="394"/>
        <end position="413"/>
    </location>
</feature>
<keyword evidence="1" id="KW-0472">Membrane</keyword>
<proteinExistence type="predicted"/>
<dbReference type="EMBL" id="BFAG01000015">
    <property type="protein sequence ID" value="GBF07547.1"/>
    <property type="molecule type" value="Genomic_DNA"/>
</dbReference>
<feature type="transmembrane region" description="Helical" evidence="1">
    <location>
        <begin position="149"/>
        <end position="170"/>
    </location>
</feature>
<name>A0A2I9DWV9_9DEIO</name>
<feature type="transmembrane region" description="Helical" evidence="1">
    <location>
        <begin position="182"/>
        <end position="200"/>
    </location>
</feature>
<evidence type="ECO:0000256" key="1">
    <source>
        <dbReference type="SAM" id="Phobius"/>
    </source>
</evidence>
<feature type="transmembrane region" description="Helical" evidence="1">
    <location>
        <begin position="52"/>
        <end position="73"/>
    </location>
</feature>
<dbReference type="PANTHER" id="PTHR23526">
    <property type="entry name" value="INTEGRAL MEMBRANE TRANSPORT PROTEIN-RELATED"/>
    <property type="match status" value="1"/>
</dbReference>
<dbReference type="InterPro" id="IPR052528">
    <property type="entry name" value="Sugar_transport-like"/>
</dbReference>
<sequence>MTDLPSLPPARIRRTMRLSTLEGSITQLFINWTTGSVLTGYLLHLGAGPKELALVASVPMLAQVVSPFAALLAARFGSRKGLSALFAALGRGLWILAALLPLLGLPYAWATPVLVALVAVSAVFQAACGSLWSAFMGDVVPDRERGRYFGLRTGVAGVVGMLGNLAAAVVLDRLAAPLNFQVVLGVGVLCALIGAVLVLLHDEPPMQRQRVELRATFTAPWRDRNFRRFLAFSTHWHFSVMLAGPFVFAYFLGQLHLSFTQIAVWSAIASSCALVTSWWWGRVADHVGNKPVLRFGTILAGVGLPGSWILAGLSGRVEFIWLSAVLDAVAWGAIGPALFNLALGSAPREGRTAFFAMFSLVSGLAGCVGGLIAGPLLGGFLAHPLTTSLFTWTGYHTLFALSGVARANSWLLLRRVGEPGEARLREGVRAVRVRGRAPVNAGD</sequence>
<dbReference type="OrthoDB" id="9772882at2"/>
<dbReference type="InterPro" id="IPR036259">
    <property type="entry name" value="MFS_trans_sf"/>
</dbReference>
<dbReference type="RefSeq" id="WP_103130858.1">
    <property type="nucleotide sequence ID" value="NZ_BFAG01000015.1"/>
</dbReference>
<evidence type="ECO:0000313" key="2">
    <source>
        <dbReference type="EMBL" id="GBF07547.1"/>
    </source>
</evidence>
<keyword evidence="3" id="KW-1185">Reference proteome</keyword>
<keyword evidence="1" id="KW-0812">Transmembrane</keyword>
<dbReference type="SUPFAM" id="SSF103473">
    <property type="entry name" value="MFS general substrate transporter"/>
    <property type="match status" value="1"/>
</dbReference>
<accession>A0A2I9DWV9</accession>
<dbReference type="InterPro" id="IPR011701">
    <property type="entry name" value="MFS"/>
</dbReference>
<dbReference type="Proteomes" id="UP000236569">
    <property type="component" value="Unassembled WGS sequence"/>
</dbReference>
<protein>
    <submittedName>
        <fullName evidence="2">Major facilitator superfamily transporter</fullName>
    </submittedName>
</protein>
<dbReference type="Gene3D" id="1.20.1250.20">
    <property type="entry name" value="MFS general substrate transporter like domains"/>
    <property type="match status" value="2"/>
</dbReference>
<dbReference type="PANTHER" id="PTHR23526:SF2">
    <property type="entry name" value="MAJOR FACILITATOR SUPERFAMILY (MFS) PROFILE DOMAIN-CONTAINING PROTEIN"/>
    <property type="match status" value="1"/>
</dbReference>
<evidence type="ECO:0000313" key="3">
    <source>
        <dbReference type="Proteomes" id="UP000236569"/>
    </source>
</evidence>
<feature type="transmembrane region" description="Helical" evidence="1">
    <location>
        <begin position="21"/>
        <end position="46"/>
    </location>
</feature>
<reference evidence="3" key="1">
    <citation type="submission" date="2018-01" db="EMBL/GenBank/DDBJ databases">
        <title>Draft Genome Sequence of the Radioresistant Bacterium Deinococcus aerius TR0125, Isolated from the Higher Atmosphere above Japan.</title>
        <authorList>
            <person name="Satoh K."/>
            <person name="Arai H."/>
            <person name="Sanzen T."/>
            <person name="Kawaguchi Y."/>
            <person name="Hayashi H."/>
            <person name="Yokobori S."/>
            <person name="Yamagishi A."/>
            <person name="Oono Y."/>
            <person name="Narumi I."/>
        </authorList>
    </citation>
    <scope>NUCLEOTIDE SEQUENCE [LARGE SCALE GENOMIC DNA]</scope>
    <source>
        <strain evidence="3">TR0125</strain>
    </source>
</reference>
<feature type="transmembrane region" description="Helical" evidence="1">
    <location>
        <begin position="85"/>
        <end position="107"/>
    </location>
</feature>
<dbReference type="Pfam" id="PF07690">
    <property type="entry name" value="MFS_1"/>
    <property type="match status" value="1"/>
</dbReference>
<feature type="transmembrane region" description="Helical" evidence="1">
    <location>
        <begin position="258"/>
        <end position="280"/>
    </location>
</feature>
<feature type="transmembrane region" description="Helical" evidence="1">
    <location>
        <begin position="292"/>
        <end position="313"/>
    </location>
</feature>
<comment type="caution">
    <text evidence="2">The sequence shown here is derived from an EMBL/GenBank/DDBJ whole genome shotgun (WGS) entry which is preliminary data.</text>
</comment>
<feature type="transmembrane region" description="Helical" evidence="1">
    <location>
        <begin position="319"/>
        <end position="343"/>
    </location>
</feature>